<evidence type="ECO:0000313" key="2">
    <source>
        <dbReference type="EMBL" id="GLW62621.1"/>
    </source>
</evidence>
<reference evidence="2" key="1">
    <citation type="submission" date="2023-02" db="EMBL/GenBank/DDBJ databases">
        <title>Actinomadura rubrobrunea NBRC 14622.</title>
        <authorList>
            <person name="Ichikawa N."/>
            <person name="Sato H."/>
            <person name="Tonouchi N."/>
        </authorList>
    </citation>
    <scope>NUCLEOTIDE SEQUENCE</scope>
    <source>
        <strain evidence="2">NBRC 14622</strain>
    </source>
</reference>
<dbReference type="PANTHER" id="PTHR36436:SF6">
    <property type="entry name" value="SLL5081 PROTEIN"/>
    <property type="match status" value="1"/>
</dbReference>
<evidence type="ECO:0008006" key="4">
    <source>
        <dbReference type="Google" id="ProtNLM"/>
    </source>
</evidence>
<proteinExistence type="predicted"/>
<dbReference type="Pfam" id="PF09234">
    <property type="entry name" value="DUF1963"/>
    <property type="match status" value="1"/>
</dbReference>
<dbReference type="RefSeq" id="WP_067915129.1">
    <property type="nucleotide sequence ID" value="NZ_BSRZ01000001.1"/>
</dbReference>
<comment type="caution">
    <text evidence="2">The sequence shown here is derived from an EMBL/GenBank/DDBJ whole genome shotgun (WGS) entry which is preliminary data.</text>
</comment>
<feature type="region of interest" description="Disordered" evidence="1">
    <location>
        <begin position="195"/>
        <end position="225"/>
    </location>
</feature>
<dbReference type="Gene3D" id="2.30.320.10">
    <property type="entry name" value="YwqG-like"/>
    <property type="match status" value="1"/>
</dbReference>
<evidence type="ECO:0000256" key="1">
    <source>
        <dbReference type="SAM" id="MobiDB-lite"/>
    </source>
</evidence>
<sequence>MDHFTVQRQRLRSMFGVFFGPEVIEAILALVRPALRLGPDGAAAVRFGGTPLLPAGAPWPTWNGRPLDFLCAVDFGELAAVLKVPGLPTEGQAALYYASAIPRPWGDEPGQRDGWRLLTGDLVEAEPPEGTVSYPSRTLRAAPLLSLPAPQEPVLRQLENTYSGTLQVYEQLHAAWLQHTWPDDTPAHQIGGWPALVQGPLDPGSRRTSEERAPGTSSSSGDDEGAAAEDWDLLLQLDSDPGLDWHWGDPGRVYVSICRDQPLHDAWLTLQAT</sequence>
<evidence type="ECO:0000313" key="3">
    <source>
        <dbReference type="Proteomes" id="UP001165124"/>
    </source>
</evidence>
<dbReference type="AlphaFoldDB" id="A0A9W6PSX0"/>
<dbReference type="SUPFAM" id="SSF103032">
    <property type="entry name" value="Hypothetical protein YwqG"/>
    <property type="match status" value="1"/>
</dbReference>
<dbReference type="InterPro" id="IPR015315">
    <property type="entry name" value="DUF1963"/>
</dbReference>
<accession>A0A9W6PSX0</accession>
<name>A0A9W6PSX0_9ACTN</name>
<dbReference type="InterPro" id="IPR035948">
    <property type="entry name" value="YwqG-like_sf"/>
</dbReference>
<gene>
    <name evidence="2" type="ORF">Arub01_08650</name>
</gene>
<dbReference type="EMBL" id="BSRZ01000001">
    <property type="protein sequence ID" value="GLW62621.1"/>
    <property type="molecule type" value="Genomic_DNA"/>
</dbReference>
<dbReference type="PANTHER" id="PTHR36436">
    <property type="entry name" value="SLL5081 PROTEIN"/>
    <property type="match status" value="1"/>
</dbReference>
<feature type="compositionally biased region" description="Basic and acidic residues" evidence="1">
    <location>
        <begin position="204"/>
        <end position="213"/>
    </location>
</feature>
<dbReference type="Proteomes" id="UP001165124">
    <property type="component" value="Unassembled WGS sequence"/>
</dbReference>
<protein>
    <recommendedName>
        <fullName evidence="4">DUF1963 domain-containing protein</fullName>
    </recommendedName>
</protein>
<organism evidence="2 3">
    <name type="scientific">Actinomadura rubrobrunea</name>
    <dbReference type="NCBI Taxonomy" id="115335"/>
    <lineage>
        <taxon>Bacteria</taxon>
        <taxon>Bacillati</taxon>
        <taxon>Actinomycetota</taxon>
        <taxon>Actinomycetes</taxon>
        <taxon>Streptosporangiales</taxon>
        <taxon>Thermomonosporaceae</taxon>
        <taxon>Actinomadura</taxon>
    </lineage>
</organism>
<keyword evidence="3" id="KW-1185">Reference proteome</keyword>